<evidence type="ECO:0000256" key="3">
    <source>
        <dbReference type="PROSITE-ProRule" id="PRU00023"/>
    </source>
</evidence>
<dbReference type="Gene3D" id="1.25.40.20">
    <property type="entry name" value="Ankyrin repeat-containing domain"/>
    <property type="match status" value="1"/>
</dbReference>
<dbReference type="SUPFAM" id="SSF48403">
    <property type="entry name" value="Ankyrin repeat"/>
    <property type="match status" value="1"/>
</dbReference>
<protein>
    <submittedName>
        <fullName evidence="4">Uncharacterized protein</fullName>
    </submittedName>
</protein>
<evidence type="ECO:0000313" key="5">
    <source>
        <dbReference type="Proteomes" id="UP000515744"/>
    </source>
</evidence>
<reference evidence="5" key="1">
    <citation type="journal article" date="2020" name="Mol. Biol.">
        <title>Life and death of selfish genes: comparative genomics reveals the dynamic evolution of cytoplasmic incompatibility.</title>
        <authorList>
            <person name="Martinez J."/>
            <person name="Klasson L."/>
            <person name="Welch J."/>
            <person name="Jiggins F.M."/>
        </authorList>
    </citation>
    <scope>NUCLEOTIDE SEQUENCE [LARGE SCALE GENOMIC DNA]</scope>
</reference>
<reference evidence="4 5" key="2">
    <citation type="journal article" date="2020" name="Mol. Biol. Evol.">
        <title>Life and death of selfish genes: comparative genomics reveals the dynamic evolution of cytoplasmic incompatibility.</title>
        <authorList>
            <person name="Martinez J."/>
            <person name="Klasson L."/>
            <person name="Welch J."/>
            <person name="Jiggins F.M."/>
        </authorList>
    </citation>
    <scope>NUCLEOTIDE SEQUENCE [LARGE SCALE GENOMIC DNA]</scope>
    <source>
        <strain evidence="4">WStv</strain>
    </source>
</reference>
<sequence>MNGGVPSKELNETLLNILDQLESDSNLLDNSDNIKYIISLLGEGADKNTKSQAEKTLSDYLNEKLSDILNKLESDRALLGNHNCTQHIMLLLEVGANPNVQNRVEKTLLHYVAERNDIDGIEFLLKKGASSKIRDHSGKIPSDYATEFNCLQVLKDLRDISNDKTTCTKLRACPQTSKFKNIPSAT</sequence>
<dbReference type="Proteomes" id="UP000515744">
    <property type="component" value="Chromosome"/>
</dbReference>
<dbReference type="InterPro" id="IPR002110">
    <property type="entry name" value="Ankyrin_rpt"/>
</dbReference>
<evidence type="ECO:0000256" key="1">
    <source>
        <dbReference type="ARBA" id="ARBA00022737"/>
    </source>
</evidence>
<dbReference type="PANTHER" id="PTHR24201">
    <property type="entry name" value="ANK_REP_REGION DOMAIN-CONTAINING PROTEIN"/>
    <property type="match status" value="1"/>
</dbReference>
<dbReference type="InterPro" id="IPR036770">
    <property type="entry name" value="Ankyrin_rpt-contain_sf"/>
</dbReference>
<organism evidence="4 5">
    <name type="scientific">Wolbachia pipientis</name>
    <dbReference type="NCBI Taxonomy" id="955"/>
    <lineage>
        <taxon>Bacteria</taxon>
        <taxon>Pseudomonadati</taxon>
        <taxon>Pseudomonadota</taxon>
        <taxon>Alphaproteobacteria</taxon>
        <taxon>Rickettsiales</taxon>
        <taxon>Anaplasmataceae</taxon>
        <taxon>Wolbachieae</taxon>
        <taxon>Wolbachia</taxon>
    </lineage>
</organism>
<dbReference type="EMBL" id="CP050531">
    <property type="protein sequence ID" value="QMV46242.1"/>
    <property type="molecule type" value="Genomic_DNA"/>
</dbReference>
<keyword evidence="1" id="KW-0677">Repeat</keyword>
<dbReference type="AlphaFoldDB" id="A0A7G5CAK8"/>
<accession>A0A7G5CAK8</accession>
<name>A0A7G5CAK8_WOLPI</name>
<dbReference type="Pfam" id="PF12796">
    <property type="entry name" value="Ank_2"/>
    <property type="match status" value="1"/>
</dbReference>
<keyword evidence="2 3" id="KW-0040">ANK repeat</keyword>
<dbReference type="PROSITE" id="PS50088">
    <property type="entry name" value="ANK_REPEAT"/>
    <property type="match status" value="1"/>
</dbReference>
<feature type="repeat" description="ANK" evidence="3">
    <location>
        <begin position="104"/>
        <end position="136"/>
    </location>
</feature>
<proteinExistence type="predicted"/>
<dbReference type="RefSeq" id="WP_182158652.1">
    <property type="nucleotide sequence ID" value="NZ_CP050531.1"/>
</dbReference>
<gene>
    <name evidence="4" type="ORF">HC358_04230</name>
</gene>
<evidence type="ECO:0000256" key="2">
    <source>
        <dbReference type="ARBA" id="ARBA00023043"/>
    </source>
</evidence>
<dbReference type="InterPro" id="IPR050776">
    <property type="entry name" value="Ank_Repeat/CDKN_Inhibitor"/>
</dbReference>
<dbReference type="PANTHER" id="PTHR24201:SF15">
    <property type="entry name" value="ANKYRIN REPEAT DOMAIN-CONTAINING PROTEIN 66"/>
    <property type="match status" value="1"/>
</dbReference>
<evidence type="ECO:0000313" key="4">
    <source>
        <dbReference type="EMBL" id="QMV46242.1"/>
    </source>
</evidence>